<dbReference type="AlphaFoldDB" id="A0A2A9NBR1"/>
<evidence type="ECO:0000313" key="3">
    <source>
        <dbReference type="Proteomes" id="UP000242287"/>
    </source>
</evidence>
<name>A0A2A9NBR1_9AGAR</name>
<feature type="region of interest" description="Disordered" evidence="1">
    <location>
        <begin position="1"/>
        <end position="33"/>
    </location>
</feature>
<evidence type="ECO:0000313" key="2">
    <source>
        <dbReference type="EMBL" id="PFH48455.1"/>
    </source>
</evidence>
<organism evidence="2 3">
    <name type="scientific">Amanita thiersii Skay4041</name>
    <dbReference type="NCBI Taxonomy" id="703135"/>
    <lineage>
        <taxon>Eukaryota</taxon>
        <taxon>Fungi</taxon>
        <taxon>Dikarya</taxon>
        <taxon>Basidiomycota</taxon>
        <taxon>Agaricomycotina</taxon>
        <taxon>Agaricomycetes</taxon>
        <taxon>Agaricomycetidae</taxon>
        <taxon>Agaricales</taxon>
        <taxon>Pluteineae</taxon>
        <taxon>Amanitaceae</taxon>
        <taxon>Amanita</taxon>
    </lineage>
</organism>
<dbReference type="Proteomes" id="UP000242287">
    <property type="component" value="Unassembled WGS sequence"/>
</dbReference>
<protein>
    <submittedName>
        <fullName evidence="2">Uncharacterized protein</fullName>
    </submittedName>
</protein>
<feature type="compositionally biased region" description="Low complexity" evidence="1">
    <location>
        <begin position="91"/>
        <end position="106"/>
    </location>
</feature>
<feature type="region of interest" description="Disordered" evidence="1">
    <location>
        <begin position="68"/>
        <end position="109"/>
    </location>
</feature>
<evidence type="ECO:0000256" key="1">
    <source>
        <dbReference type="SAM" id="MobiDB-lite"/>
    </source>
</evidence>
<dbReference type="EMBL" id="KZ302062">
    <property type="protein sequence ID" value="PFH48455.1"/>
    <property type="molecule type" value="Genomic_DNA"/>
</dbReference>
<reference evidence="2 3" key="1">
    <citation type="submission" date="2014-02" db="EMBL/GenBank/DDBJ databases">
        <title>Transposable element dynamics among asymbiotic and ectomycorrhizal Amanita fungi.</title>
        <authorList>
            <consortium name="DOE Joint Genome Institute"/>
            <person name="Hess J."/>
            <person name="Skrede I."/>
            <person name="Wolfe B."/>
            <person name="LaButti K."/>
            <person name="Ohm R.A."/>
            <person name="Grigoriev I.V."/>
            <person name="Pringle A."/>
        </authorList>
    </citation>
    <scope>NUCLEOTIDE SEQUENCE [LARGE SCALE GENOMIC DNA]</scope>
    <source>
        <strain evidence="2 3">SKay4041</strain>
    </source>
</reference>
<keyword evidence="3" id="KW-1185">Reference proteome</keyword>
<dbReference type="OrthoDB" id="3025610at2759"/>
<accession>A0A2A9NBR1</accession>
<proteinExistence type="predicted"/>
<sequence length="266" mass="30121">MMDVDKPADDSAPKDCNFCKRKNAIPAGDSRKTCSTCREVRNQYARRRRDEIRAAKLLGIDPSLTSRQQEKVLIGPPRKKTKNRDTRKLGTPESPATPPSDSTSTPTKEKSLSFFRRRVIDSYIYQTAIMLCRALKDFLISSAKKFWGYYTIIAVDDVDHISRLRLVEADLREVTEYPFSSVKLKLQNNNYGVRATYRCECRRSFMSHDALKEAVPQTTDSNVLLNTIRPTLPQEDCNGSIDIVVKGDQSHPLGVLGQIIIVKIAH</sequence>
<gene>
    <name evidence="2" type="ORF">AMATHDRAFT_5801</name>
</gene>
<feature type="compositionally biased region" description="Basic and acidic residues" evidence="1">
    <location>
        <begin position="1"/>
        <end position="13"/>
    </location>
</feature>